<dbReference type="AlphaFoldDB" id="A0AAX4HJ63"/>
<dbReference type="Proteomes" id="UP001324634">
    <property type="component" value="Chromosome"/>
</dbReference>
<keyword evidence="2" id="KW-0560">Oxidoreductase</keyword>
<dbReference type="Pfam" id="PF13640">
    <property type="entry name" value="2OG-FeII_Oxy_3"/>
    <property type="match status" value="1"/>
</dbReference>
<protein>
    <submittedName>
        <fullName evidence="2">2OG-Fe(II) oxygenase</fullName>
        <ecNumber evidence="2">1.14.11.-</ecNumber>
    </submittedName>
</protein>
<feature type="domain" description="Prolyl 4-hydroxylase alpha subunit Fe(2+) 2OG dioxygenase" evidence="1">
    <location>
        <begin position="81"/>
        <end position="157"/>
    </location>
</feature>
<dbReference type="RefSeq" id="WP_321389677.1">
    <property type="nucleotide sequence ID" value="NZ_CP139487.1"/>
</dbReference>
<dbReference type="GO" id="GO:0016491">
    <property type="term" value="F:oxidoreductase activity"/>
    <property type="evidence" value="ECO:0007669"/>
    <property type="project" value="UniProtKB-KW"/>
</dbReference>
<dbReference type="Gene3D" id="2.60.120.620">
    <property type="entry name" value="q2cbj1_9rhob like domain"/>
    <property type="match status" value="1"/>
</dbReference>
<proteinExistence type="predicted"/>
<gene>
    <name evidence="2" type="ORF">SOO65_11300</name>
</gene>
<evidence type="ECO:0000259" key="1">
    <source>
        <dbReference type="Pfam" id="PF13640"/>
    </source>
</evidence>
<dbReference type="EMBL" id="CP139487">
    <property type="protein sequence ID" value="WPU63271.1"/>
    <property type="molecule type" value="Genomic_DNA"/>
</dbReference>
<reference evidence="2 3" key="1">
    <citation type="submission" date="2023-11" db="EMBL/GenBank/DDBJ databases">
        <title>Peredibacter starrii A3.12.</title>
        <authorList>
            <person name="Mitchell R.J."/>
        </authorList>
    </citation>
    <scope>NUCLEOTIDE SEQUENCE [LARGE SCALE GENOMIC DNA]</scope>
    <source>
        <strain evidence="2 3">A3.12</strain>
    </source>
</reference>
<evidence type="ECO:0000313" key="3">
    <source>
        <dbReference type="Proteomes" id="UP001324634"/>
    </source>
</evidence>
<sequence length="158" mass="18414">MLKRPELFQNGFHKTYFPLGDDIRELVRNEDWKNLDGAFQELTKENGRLFNFLRTFHDFISIEFIISIRDAANEWEEDGIWHDDGSRVFAFSLSLSEDSDQIEGGRLGVRQKNTEEFLQIPTPEFGGIILFLTGLYGYEHKIHQVTKGRRIIIAGWCS</sequence>
<organism evidence="2 3">
    <name type="scientific">Peredibacter starrii</name>
    <dbReference type="NCBI Taxonomy" id="28202"/>
    <lineage>
        <taxon>Bacteria</taxon>
        <taxon>Pseudomonadati</taxon>
        <taxon>Bdellovibrionota</taxon>
        <taxon>Bacteriovoracia</taxon>
        <taxon>Bacteriovoracales</taxon>
        <taxon>Bacteriovoracaceae</taxon>
        <taxon>Peredibacter</taxon>
    </lineage>
</organism>
<dbReference type="InterPro" id="IPR044862">
    <property type="entry name" value="Pro_4_hyd_alph_FE2OG_OXY"/>
</dbReference>
<name>A0AAX4HJ63_9BACT</name>
<accession>A0AAX4HJ63</accession>
<keyword evidence="3" id="KW-1185">Reference proteome</keyword>
<dbReference type="KEGG" id="psti:SOO65_11300"/>
<dbReference type="EC" id="1.14.11.-" evidence="2"/>
<evidence type="ECO:0000313" key="2">
    <source>
        <dbReference type="EMBL" id="WPU63271.1"/>
    </source>
</evidence>